<evidence type="ECO:0000313" key="3">
    <source>
        <dbReference type="Proteomes" id="UP001627154"/>
    </source>
</evidence>
<gene>
    <name evidence="2" type="ORF">TKK_010915</name>
</gene>
<keyword evidence="3" id="KW-1185">Reference proteome</keyword>
<reference evidence="2 3" key="1">
    <citation type="journal article" date="2024" name="bioRxiv">
        <title>A reference genome for Trichogramma kaykai: A tiny desert-dwelling parasitoid wasp with competing sex-ratio distorters.</title>
        <authorList>
            <person name="Culotta J."/>
            <person name="Lindsey A.R."/>
        </authorList>
    </citation>
    <scope>NUCLEOTIDE SEQUENCE [LARGE SCALE GENOMIC DNA]</scope>
    <source>
        <strain evidence="2 3">KSX58</strain>
    </source>
</reference>
<organism evidence="2 3">
    <name type="scientific">Trichogramma kaykai</name>
    <dbReference type="NCBI Taxonomy" id="54128"/>
    <lineage>
        <taxon>Eukaryota</taxon>
        <taxon>Metazoa</taxon>
        <taxon>Ecdysozoa</taxon>
        <taxon>Arthropoda</taxon>
        <taxon>Hexapoda</taxon>
        <taxon>Insecta</taxon>
        <taxon>Pterygota</taxon>
        <taxon>Neoptera</taxon>
        <taxon>Endopterygota</taxon>
        <taxon>Hymenoptera</taxon>
        <taxon>Apocrita</taxon>
        <taxon>Proctotrupomorpha</taxon>
        <taxon>Chalcidoidea</taxon>
        <taxon>Trichogrammatidae</taxon>
        <taxon>Trichogramma</taxon>
    </lineage>
</organism>
<dbReference type="EMBL" id="JBJJXI010000087">
    <property type="protein sequence ID" value="KAL3394927.1"/>
    <property type="molecule type" value="Genomic_DNA"/>
</dbReference>
<dbReference type="Proteomes" id="UP001627154">
    <property type="component" value="Unassembled WGS sequence"/>
</dbReference>
<protein>
    <submittedName>
        <fullName evidence="2">Uncharacterized protein</fullName>
    </submittedName>
</protein>
<comment type="caution">
    <text evidence="2">The sequence shown here is derived from an EMBL/GenBank/DDBJ whole genome shotgun (WGS) entry which is preliminary data.</text>
</comment>
<dbReference type="AlphaFoldDB" id="A0ABD2WPG0"/>
<feature type="compositionally biased region" description="Basic and acidic residues" evidence="1">
    <location>
        <begin position="148"/>
        <end position="158"/>
    </location>
</feature>
<sequence length="158" mass="18264">MFQTQKVIEIAPTTLAHTFLVSSSKKLGAIQCSGARGANINNKARLTPSAHTCFSLSTGDRSRAPMTRALLYRLVYVWLCNTREAFQSRESYVCMCVCVYVYAKRSLIGYRRRERHTAVGQRDTTHCTYFMERRREKNKEKRSRMAKCARDDDRVHTI</sequence>
<feature type="region of interest" description="Disordered" evidence="1">
    <location>
        <begin position="138"/>
        <end position="158"/>
    </location>
</feature>
<accession>A0ABD2WPG0</accession>
<name>A0ABD2WPG0_9HYME</name>
<proteinExistence type="predicted"/>
<evidence type="ECO:0000313" key="2">
    <source>
        <dbReference type="EMBL" id="KAL3394927.1"/>
    </source>
</evidence>
<evidence type="ECO:0000256" key="1">
    <source>
        <dbReference type="SAM" id="MobiDB-lite"/>
    </source>
</evidence>